<name>A0A7S1FEX9_NOCSC</name>
<keyword evidence="10" id="KW-0443">Lipid metabolism</keyword>
<evidence type="ECO:0000256" key="12">
    <source>
        <dbReference type="ARBA" id="ARBA00023160"/>
    </source>
</evidence>
<dbReference type="InterPro" id="IPR003231">
    <property type="entry name" value="ACP"/>
</dbReference>
<dbReference type="PROSITE" id="PS50075">
    <property type="entry name" value="CARRIER"/>
    <property type="match status" value="1"/>
</dbReference>
<reference evidence="15" key="1">
    <citation type="submission" date="2021-01" db="EMBL/GenBank/DDBJ databases">
        <authorList>
            <person name="Corre E."/>
            <person name="Pelletier E."/>
            <person name="Niang G."/>
            <person name="Scheremetjew M."/>
            <person name="Finn R."/>
            <person name="Kale V."/>
            <person name="Holt S."/>
            <person name="Cochrane G."/>
            <person name="Meng A."/>
            <person name="Brown T."/>
            <person name="Cohen L."/>
        </authorList>
    </citation>
    <scope>NUCLEOTIDE SEQUENCE</scope>
</reference>
<evidence type="ECO:0000256" key="6">
    <source>
        <dbReference type="ARBA" id="ARBA00022553"/>
    </source>
</evidence>
<comment type="similarity">
    <text evidence="2">Belongs to the acyl carrier protein (ACP) family.</text>
</comment>
<organism evidence="15">
    <name type="scientific">Noctiluca scintillans</name>
    <name type="common">Sea sparkle</name>
    <name type="synonym">Red tide dinoflagellate</name>
    <dbReference type="NCBI Taxonomy" id="2966"/>
    <lineage>
        <taxon>Eukaryota</taxon>
        <taxon>Sar</taxon>
        <taxon>Alveolata</taxon>
        <taxon>Dinophyceae</taxon>
        <taxon>Noctilucales</taxon>
        <taxon>Noctilucaceae</taxon>
        <taxon>Noctiluca</taxon>
    </lineage>
</organism>
<keyword evidence="8" id="KW-0809">Transit peptide</keyword>
<dbReference type="EMBL" id="HBFQ01054203">
    <property type="protein sequence ID" value="CAD8864177.1"/>
    <property type="molecule type" value="Transcribed_RNA"/>
</dbReference>
<dbReference type="InterPro" id="IPR009081">
    <property type="entry name" value="PP-bd_ACP"/>
</dbReference>
<dbReference type="AlphaFoldDB" id="A0A7S1FEX9"/>
<evidence type="ECO:0000256" key="5">
    <source>
        <dbReference type="ARBA" id="ARBA00022516"/>
    </source>
</evidence>
<keyword evidence="6" id="KW-0597">Phosphoprotein</keyword>
<keyword evidence="7" id="KW-0276">Fatty acid metabolism</keyword>
<keyword evidence="3" id="KW-0813">Transport</keyword>
<evidence type="ECO:0000313" key="15">
    <source>
        <dbReference type="EMBL" id="CAD8864177.1"/>
    </source>
</evidence>
<comment type="subcellular location">
    <subcellularLocation>
        <location evidence="1">Mitochondrion</location>
    </subcellularLocation>
</comment>
<feature type="domain" description="Carrier" evidence="14">
    <location>
        <begin position="62"/>
        <end position="157"/>
    </location>
</feature>
<evidence type="ECO:0000256" key="3">
    <source>
        <dbReference type="ARBA" id="ARBA00022448"/>
    </source>
</evidence>
<evidence type="ECO:0000256" key="4">
    <source>
        <dbReference type="ARBA" id="ARBA00022450"/>
    </source>
</evidence>
<gene>
    <name evidence="15" type="ORF">NSCI0253_LOCUS38532</name>
</gene>
<sequence length="159" mass="17735">MAQEFVLDRFGIFPRSNMASFVRTSASVLPRLSVATRSVRLTSPQSVPASFALRALCAKAQVSTEERVIKAVNKYIALRTEELKNQEDPAPEKEQTLQALQQEVTVESKWKDLGFDDLDAVEVLLEVEEEFGLVIPDDESDAITSVSDTLAHLKRNNIE</sequence>
<accession>A0A7S1FEX9</accession>
<comment type="function">
    <text evidence="13">Carrier of the growing fatty acid chain in fatty acid biosynthesis.</text>
</comment>
<evidence type="ECO:0000256" key="2">
    <source>
        <dbReference type="ARBA" id="ARBA00010930"/>
    </source>
</evidence>
<dbReference type="PANTHER" id="PTHR20863">
    <property type="entry name" value="ACYL CARRIER PROTEIN"/>
    <property type="match status" value="1"/>
</dbReference>
<keyword evidence="11" id="KW-0496">Mitochondrion</keyword>
<evidence type="ECO:0000256" key="9">
    <source>
        <dbReference type="ARBA" id="ARBA00022982"/>
    </source>
</evidence>
<keyword evidence="5 13" id="KW-0444">Lipid biosynthesis</keyword>
<evidence type="ECO:0000256" key="7">
    <source>
        <dbReference type="ARBA" id="ARBA00022832"/>
    </source>
</evidence>
<proteinExistence type="inferred from homology"/>
<dbReference type="GO" id="GO:0000035">
    <property type="term" value="F:acyl binding"/>
    <property type="evidence" value="ECO:0007669"/>
    <property type="project" value="TreeGrafter"/>
</dbReference>
<evidence type="ECO:0000256" key="8">
    <source>
        <dbReference type="ARBA" id="ARBA00022946"/>
    </source>
</evidence>
<keyword evidence="4 13" id="KW-0596">Phosphopantetheine</keyword>
<dbReference type="PANTHER" id="PTHR20863:SF28">
    <property type="entry name" value="ACYL CARRIER PROTEIN, MITOCHONDRIAL"/>
    <property type="match status" value="1"/>
</dbReference>
<dbReference type="SUPFAM" id="SSF47336">
    <property type="entry name" value="ACP-like"/>
    <property type="match status" value="1"/>
</dbReference>
<evidence type="ECO:0000256" key="1">
    <source>
        <dbReference type="ARBA" id="ARBA00004173"/>
    </source>
</evidence>
<evidence type="ECO:0000259" key="14">
    <source>
        <dbReference type="PROSITE" id="PS50075"/>
    </source>
</evidence>
<evidence type="ECO:0000256" key="10">
    <source>
        <dbReference type="ARBA" id="ARBA00023098"/>
    </source>
</evidence>
<keyword evidence="12 13" id="KW-0275">Fatty acid biosynthesis</keyword>
<dbReference type="Gene3D" id="1.10.1200.10">
    <property type="entry name" value="ACP-like"/>
    <property type="match status" value="1"/>
</dbReference>
<keyword evidence="9" id="KW-0249">Electron transport</keyword>
<evidence type="ECO:0000256" key="13">
    <source>
        <dbReference type="RuleBase" id="RU000722"/>
    </source>
</evidence>
<dbReference type="GO" id="GO:0005739">
    <property type="term" value="C:mitochondrion"/>
    <property type="evidence" value="ECO:0007669"/>
    <property type="project" value="UniProtKB-SubCell"/>
</dbReference>
<dbReference type="GO" id="GO:0000036">
    <property type="term" value="F:acyl carrier activity"/>
    <property type="evidence" value="ECO:0007669"/>
    <property type="project" value="TreeGrafter"/>
</dbReference>
<dbReference type="Pfam" id="PF00550">
    <property type="entry name" value="PP-binding"/>
    <property type="match status" value="1"/>
</dbReference>
<evidence type="ECO:0000256" key="11">
    <source>
        <dbReference type="ARBA" id="ARBA00023128"/>
    </source>
</evidence>
<dbReference type="InterPro" id="IPR036736">
    <property type="entry name" value="ACP-like_sf"/>
</dbReference>
<protein>
    <recommendedName>
        <fullName evidence="13">Acyl carrier protein</fullName>
    </recommendedName>
</protein>